<dbReference type="Pfam" id="PF05168">
    <property type="entry name" value="HEPN"/>
    <property type="match status" value="1"/>
</dbReference>
<keyword evidence="3" id="KW-1185">Reference proteome</keyword>
<dbReference type="EMBL" id="AM114193">
    <property type="protein sequence ID" value="CAJ36715.1"/>
    <property type="molecule type" value="Genomic_DNA"/>
</dbReference>
<dbReference type="Gene3D" id="1.20.120.330">
    <property type="entry name" value="Nucleotidyltransferases domain 2"/>
    <property type="match status" value="1"/>
</dbReference>
<dbReference type="RefSeq" id="WP_012035837.1">
    <property type="nucleotide sequence ID" value="NC_009464.1"/>
</dbReference>
<evidence type="ECO:0000313" key="2">
    <source>
        <dbReference type="EMBL" id="CAJ36715.1"/>
    </source>
</evidence>
<evidence type="ECO:0000259" key="1">
    <source>
        <dbReference type="PROSITE" id="PS50910"/>
    </source>
</evidence>
<dbReference type="eggNOG" id="arCOG01191">
    <property type="taxonomic scope" value="Archaea"/>
</dbReference>
<dbReference type="OrthoDB" id="148290at2157"/>
<gene>
    <name evidence="2" type="ORF">RCIX1449</name>
</gene>
<dbReference type="GeneID" id="5144413"/>
<dbReference type="AlphaFoldDB" id="Q0W4H8"/>
<organism evidence="2 3">
    <name type="scientific">Methanocella arvoryzae (strain DSM 22066 / NBRC 105507 / MRE50)</name>
    <dbReference type="NCBI Taxonomy" id="351160"/>
    <lineage>
        <taxon>Archaea</taxon>
        <taxon>Methanobacteriati</taxon>
        <taxon>Methanobacteriota</taxon>
        <taxon>Stenosarchaea group</taxon>
        <taxon>Methanomicrobia</taxon>
        <taxon>Methanocellales</taxon>
        <taxon>Methanocellaceae</taxon>
        <taxon>Methanocella</taxon>
    </lineage>
</organism>
<protein>
    <recommendedName>
        <fullName evidence="1">HEPN domain-containing protein</fullName>
    </recommendedName>
</protein>
<accession>Q0W4H8</accession>
<name>Q0W4H8_METAR</name>
<evidence type="ECO:0000313" key="3">
    <source>
        <dbReference type="Proteomes" id="UP000000663"/>
    </source>
</evidence>
<dbReference type="PROSITE" id="PS50910">
    <property type="entry name" value="HEPN"/>
    <property type="match status" value="1"/>
</dbReference>
<dbReference type="SUPFAM" id="SSF81593">
    <property type="entry name" value="Nucleotidyltransferase substrate binding subunit/domain"/>
    <property type="match status" value="1"/>
</dbReference>
<dbReference type="InterPro" id="IPR007842">
    <property type="entry name" value="HEPN_dom"/>
</dbReference>
<dbReference type="Proteomes" id="UP000000663">
    <property type="component" value="Chromosome"/>
</dbReference>
<sequence length="131" mass="15117">MRKEVEQWWKQAKKDLDTARHCKSSEDYYACAFFCHQAVEKSLKALYIEKRRASPGATHSLIYLATEVEMPEGFFSFLRQMTPVFVTTRYPDAAYGVPYELYDETIAGEILEKSSEVIEWVASQIEKSQSG</sequence>
<proteinExistence type="predicted"/>
<dbReference type="KEGG" id="rci:RCIX1449"/>
<dbReference type="SMART" id="SM00748">
    <property type="entry name" value="HEPN"/>
    <property type="match status" value="1"/>
</dbReference>
<feature type="domain" description="HEPN" evidence="1">
    <location>
        <begin position="9"/>
        <end position="117"/>
    </location>
</feature>
<dbReference type="STRING" id="351160.RCIX1449"/>
<reference evidence="2 3" key="1">
    <citation type="journal article" date="2006" name="Science">
        <title>Genome of rice cluster I archaea -- the key methane producers in the rice rhizosphere.</title>
        <authorList>
            <person name="Erkel C."/>
            <person name="Kube M."/>
            <person name="Reinhardt R."/>
            <person name="Liesack W."/>
        </authorList>
    </citation>
    <scope>NUCLEOTIDE SEQUENCE [LARGE SCALE GENOMIC DNA]</scope>
    <source>
        <strain evidence="3">DSM 22066 / NBRC 105507 / MRE50</strain>
    </source>
</reference>